<dbReference type="Gene3D" id="3.90.550.10">
    <property type="entry name" value="Spore Coat Polysaccharide Biosynthesis Protein SpsA, Chain A"/>
    <property type="match status" value="1"/>
</dbReference>
<dbReference type="EC" id="2.4.1.-" evidence="7"/>
<organism evidence="9 10">
    <name type="scientific">Glycine soja</name>
    <name type="common">Wild soybean</name>
    <dbReference type="NCBI Taxonomy" id="3848"/>
    <lineage>
        <taxon>Eukaryota</taxon>
        <taxon>Viridiplantae</taxon>
        <taxon>Streptophyta</taxon>
        <taxon>Embryophyta</taxon>
        <taxon>Tracheophyta</taxon>
        <taxon>Spermatophyta</taxon>
        <taxon>Magnoliopsida</taxon>
        <taxon>eudicotyledons</taxon>
        <taxon>Gunneridae</taxon>
        <taxon>Pentapetalae</taxon>
        <taxon>rosids</taxon>
        <taxon>fabids</taxon>
        <taxon>Fabales</taxon>
        <taxon>Fabaceae</taxon>
        <taxon>Papilionoideae</taxon>
        <taxon>50 kb inversion clade</taxon>
        <taxon>NPAAA clade</taxon>
        <taxon>indigoferoid/millettioid clade</taxon>
        <taxon>Phaseoleae</taxon>
        <taxon>Glycine</taxon>
        <taxon>Glycine subgen. Soja</taxon>
    </lineage>
</organism>
<comment type="subcellular location">
    <subcellularLocation>
        <location evidence="1">Membrane</location>
        <topology evidence="1">Single-pass type II membrane protein</topology>
    </subcellularLocation>
</comment>
<evidence type="ECO:0000256" key="5">
    <source>
        <dbReference type="ARBA" id="ARBA00022679"/>
    </source>
</evidence>
<keyword evidence="4" id="KW-0328">Glycosyltransferase</keyword>
<feature type="compositionally biased region" description="Polar residues" evidence="8">
    <location>
        <begin position="251"/>
        <end position="264"/>
    </location>
</feature>
<evidence type="ECO:0000256" key="2">
    <source>
        <dbReference type="ARBA" id="ARBA00004877"/>
    </source>
</evidence>
<evidence type="ECO:0000313" key="9">
    <source>
        <dbReference type="EMBL" id="RZC05992.1"/>
    </source>
</evidence>
<dbReference type="EMBL" id="QZWG01000006">
    <property type="protein sequence ID" value="RZC05992.1"/>
    <property type="molecule type" value="Genomic_DNA"/>
</dbReference>
<comment type="caution">
    <text evidence="9">The sequence shown here is derived from an EMBL/GenBank/DDBJ whole genome shotgun (WGS) entry which is preliminary data.</text>
</comment>
<sequence>MAVVFSMLQHSTCPENLAFHFLSAHDDTPELFSSIKSTFPFKMKIYRFDSKRVCDKISKSIQQALDQPLNYVTIYLADTILEDVKRVIYLDSDLVMVNNLTKLYGVDMKSQGAVRKHTGSRCDPDNNNMLWVMAATAVTETEAVWSVKCYCCGLTEECTPRYIDGVRERYQGRWICGLCAEAVKEEGLKLKDDDVDVDVDVSTDEALKRHMKFRSSTSSPPNKPTLDLILAMKHLLVRSLDSPRKEPLTFSPLTTSRTCFSPGSSKGEPQEARKVVTSEW</sequence>
<dbReference type="AlphaFoldDB" id="A0A445K579"/>
<feature type="compositionally biased region" description="Basic and acidic residues" evidence="8">
    <location>
        <begin position="268"/>
        <end position="280"/>
    </location>
</feature>
<dbReference type="PANTHER" id="PTHR13778:SF54">
    <property type="entry name" value="GALACTURONOSYLTRANSFERASE-LIKE 4-RELATED"/>
    <property type="match status" value="1"/>
</dbReference>
<proteinExistence type="inferred from homology"/>
<keyword evidence="6" id="KW-0812">Transmembrane</keyword>
<dbReference type="Pfam" id="PF01501">
    <property type="entry name" value="Glyco_transf_8"/>
    <property type="match status" value="1"/>
</dbReference>
<gene>
    <name evidence="9" type="ORF">D0Y65_013843</name>
</gene>
<dbReference type="Pfam" id="PF07911">
    <property type="entry name" value="DUF1677"/>
    <property type="match status" value="1"/>
</dbReference>
<evidence type="ECO:0000313" key="10">
    <source>
        <dbReference type="Proteomes" id="UP000289340"/>
    </source>
</evidence>
<dbReference type="InterPro" id="IPR029044">
    <property type="entry name" value="Nucleotide-diphossugar_trans"/>
</dbReference>
<evidence type="ECO:0000256" key="8">
    <source>
        <dbReference type="SAM" id="MobiDB-lite"/>
    </source>
</evidence>
<dbReference type="GO" id="GO:0016757">
    <property type="term" value="F:glycosyltransferase activity"/>
    <property type="evidence" value="ECO:0007669"/>
    <property type="project" value="UniProtKB-KW"/>
</dbReference>
<protein>
    <recommendedName>
        <fullName evidence="7">Hexosyltransferase</fullName>
        <ecNumber evidence="7">2.4.1.-</ecNumber>
    </recommendedName>
</protein>
<dbReference type="InterPro" id="IPR012876">
    <property type="entry name" value="DUF1677_pln"/>
</dbReference>
<keyword evidence="10" id="KW-1185">Reference proteome</keyword>
<dbReference type="InterPro" id="IPR002495">
    <property type="entry name" value="Glyco_trans_8"/>
</dbReference>
<evidence type="ECO:0000256" key="4">
    <source>
        <dbReference type="ARBA" id="ARBA00022676"/>
    </source>
</evidence>
<dbReference type="Proteomes" id="UP000289340">
    <property type="component" value="Chromosome 6"/>
</dbReference>
<accession>A0A445K579</accession>
<dbReference type="InterPro" id="IPR050748">
    <property type="entry name" value="Glycosyltrans_8_dom-fam"/>
</dbReference>
<evidence type="ECO:0000256" key="6">
    <source>
        <dbReference type="ARBA" id="ARBA00022968"/>
    </source>
</evidence>
<feature type="region of interest" description="Disordered" evidence="8">
    <location>
        <begin position="244"/>
        <end position="280"/>
    </location>
</feature>
<name>A0A445K579_GLYSO</name>
<evidence type="ECO:0000256" key="7">
    <source>
        <dbReference type="RuleBase" id="RU362027"/>
    </source>
</evidence>
<reference evidence="9 10" key="1">
    <citation type="submission" date="2018-09" db="EMBL/GenBank/DDBJ databases">
        <title>A high-quality reference genome of wild soybean provides a powerful tool to mine soybean genomes.</title>
        <authorList>
            <person name="Xie M."/>
            <person name="Chung C.Y.L."/>
            <person name="Li M.-W."/>
            <person name="Wong F.-L."/>
            <person name="Chan T.-F."/>
            <person name="Lam H.-M."/>
        </authorList>
    </citation>
    <scope>NUCLEOTIDE SEQUENCE [LARGE SCALE GENOMIC DNA]</scope>
    <source>
        <strain evidence="10">cv. W05</strain>
        <tissue evidence="9">Hypocotyl of etiolated seedlings</tissue>
    </source>
</reference>
<comment type="similarity">
    <text evidence="3 7">Belongs to the glycosyltransferase 8 family.</text>
</comment>
<dbReference type="GO" id="GO:0016020">
    <property type="term" value="C:membrane"/>
    <property type="evidence" value="ECO:0007669"/>
    <property type="project" value="UniProtKB-SubCell"/>
</dbReference>
<dbReference type="PANTHER" id="PTHR13778">
    <property type="entry name" value="GLYCOSYLTRANSFERASE 8 DOMAIN-CONTAINING PROTEIN"/>
    <property type="match status" value="1"/>
</dbReference>
<dbReference type="SUPFAM" id="SSF53448">
    <property type="entry name" value="Nucleotide-diphospho-sugar transferases"/>
    <property type="match status" value="1"/>
</dbReference>
<dbReference type="GO" id="GO:0005794">
    <property type="term" value="C:Golgi apparatus"/>
    <property type="evidence" value="ECO:0007669"/>
    <property type="project" value="TreeGrafter"/>
</dbReference>
<evidence type="ECO:0000256" key="3">
    <source>
        <dbReference type="ARBA" id="ARBA00006351"/>
    </source>
</evidence>
<evidence type="ECO:0000256" key="1">
    <source>
        <dbReference type="ARBA" id="ARBA00004606"/>
    </source>
</evidence>
<comment type="pathway">
    <text evidence="2">Glycan metabolism; pectin biosynthesis.</text>
</comment>
<keyword evidence="5 9" id="KW-0808">Transferase</keyword>
<keyword evidence="6" id="KW-0735">Signal-anchor</keyword>